<dbReference type="SUPFAM" id="SSF117281">
    <property type="entry name" value="Kelch motif"/>
    <property type="match status" value="1"/>
</dbReference>
<evidence type="ECO:0000256" key="2">
    <source>
        <dbReference type="ARBA" id="ARBA00022737"/>
    </source>
</evidence>
<evidence type="ECO:0000256" key="3">
    <source>
        <dbReference type="SAM" id="MobiDB-lite"/>
    </source>
</evidence>
<evidence type="ECO:0000256" key="4">
    <source>
        <dbReference type="SAM" id="Phobius"/>
    </source>
</evidence>
<organism evidence="6 7">
    <name type="scientific">Linnemannia gamsii</name>
    <dbReference type="NCBI Taxonomy" id="64522"/>
    <lineage>
        <taxon>Eukaryota</taxon>
        <taxon>Fungi</taxon>
        <taxon>Fungi incertae sedis</taxon>
        <taxon>Mucoromycota</taxon>
        <taxon>Mortierellomycotina</taxon>
        <taxon>Mortierellomycetes</taxon>
        <taxon>Mortierellales</taxon>
        <taxon>Mortierellaceae</taxon>
        <taxon>Linnemannia</taxon>
    </lineage>
</organism>
<dbReference type="PANTHER" id="PTHR46093:SF18">
    <property type="entry name" value="FIBRONECTIN TYPE-III DOMAIN-CONTAINING PROTEIN"/>
    <property type="match status" value="1"/>
</dbReference>
<keyword evidence="7" id="KW-1185">Reference proteome</keyword>
<dbReference type="AlphaFoldDB" id="A0A9P6UUL5"/>
<sequence length="646" mass="69132">MTLLFSVALSMLAALACAQPQNVPPRTTRAITLIGNNLYLYGGSSSGGDCYSDLFSLNLNPEEGWVVADARWNQINAGGDAPFLGVDSWAVGAANGAGLLVYGQSLCPQNIDKSLNPPHTYTSSSGSVLFQNNGDSWGLVRTGSNIFGNRSVVNDQPVPVQVVDTQSQVAYTFEYDFFNPQLGMQLWSFPTGNLATNIAEFAKNTTMPTSLPPTPEPLPPANGTNATVPAPPTPVSITLAPWIDVGSAVFVSGTIVVIGGGKDAGERLTGDNIDTDSGYLKMDRCWVYTIAKNEWAIRNLTGDGGSFPLPRRLHALAVVGTKIYMHGGNTTQTNPTDSYAKDMWTLDTQTWTWTAAPSSSQGRAQHTLVFTNNNLLAVSGFQFLTSPTKGAQNSFISVYDLATSTWGVQFGTINQSYFQQHGAAIIGGSVAGFLVLVVIAAVLTRLFRRRRGPRKSAGTMIGGVNGSGRNRSSKPFRASTTSRSLNNNRSSNNDASAGGAASQLSGMTLNSSNLQQQQKQHQYPYETEIDLSSMPRASEPTAYQSYNPYGPAKQQQQVPLMSANALEQQRHAMDPYADEDDEAEEKDAPINFRMPAHGQIGSPVPEHNVYPAGGQHTAGIAVQTAGVSGAPVRSERTVRENSVDYL</sequence>
<dbReference type="InterPro" id="IPR015915">
    <property type="entry name" value="Kelch-typ_b-propeller"/>
</dbReference>
<dbReference type="Pfam" id="PF24681">
    <property type="entry name" value="Kelch_KLHDC2_KLHL20_DRC7"/>
    <property type="match status" value="1"/>
</dbReference>
<keyword evidence="4" id="KW-0812">Transmembrane</keyword>
<feature type="transmembrane region" description="Helical" evidence="4">
    <location>
        <begin position="423"/>
        <end position="447"/>
    </location>
</feature>
<dbReference type="Gene3D" id="2.120.10.80">
    <property type="entry name" value="Kelch-type beta propeller"/>
    <property type="match status" value="1"/>
</dbReference>
<proteinExistence type="predicted"/>
<name>A0A9P6UUL5_9FUNG</name>
<keyword evidence="2" id="KW-0677">Repeat</keyword>
<evidence type="ECO:0008006" key="8">
    <source>
        <dbReference type="Google" id="ProtNLM"/>
    </source>
</evidence>
<evidence type="ECO:0000313" key="6">
    <source>
        <dbReference type="EMBL" id="KAG0321580.1"/>
    </source>
</evidence>
<feature type="compositionally biased region" description="Low complexity" evidence="3">
    <location>
        <begin position="478"/>
        <end position="502"/>
    </location>
</feature>
<dbReference type="EMBL" id="JAAAIN010000059">
    <property type="protein sequence ID" value="KAG0321580.1"/>
    <property type="molecule type" value="Genomic_DNA"/>
</dbReference>
<feature type="chain" id="PRO_5040386762" description="Galactose oxidase" evidence="5">
    <location>
        <begin position="19"/>
        <end position="646"/>
    </location>
</feature>
<keyword evidence="4" id="KW-1133">Transmembrane helix</keyword>
<evidence type="ECO:0000256" key="5">
    <source>
        <dbReference type="SAM" id="SignalP"/>
    </source>
</evidence>
<reference evidence="6" key="1">
    <citation type="journal article" date="2020" name="Fungal Divers.">
        <title>Resolving the Mortierellaceae phylogeny through synthesis of multi-gene phylogenetics and phylogenomics.</title>
        <authorList>
            <person name="Vandepol N."/>
            <person name="Liber J."/>
            <person name="Desiro A."/>
            <person name="Na H."/>
            <person name="Kennedy M."/>
            <person name="Barry K."/>
            <person name="Grigoriev I.V."/>
            <person name="Miller A.N."/>
            <person name="O'Donnell K."/>
            <person name="Stajich J.E."/>
            <person name="Bonito G."/>
        </authorList>
    </citation>
    <scope>NUCLEOTIDE SEQUENCE</scope>
    <source>
        <strain evidence="6">NVP60</strain>
    </source>
</reference>
<keyword evidence="5" id="KW-0732">Signal</keyword>
<keyword evidence="4" id="KW-0472">Membrane</keyword>
<feature type="compositionally biased region" description="Basic and acidic residues" evidence="3">
    <location>
        <begin position="633"/>
        <end position="646"/>
    </location>
</feature>
<keyword evidence="1" id="KW-0880">Kelch repeat</keyword>
<evidence type="ECO:0000256" key="1">
    <source>
        <dbReference type="ARBA" id="ARBA00022441"/>
    </source>
</evidence>
<protein>
    <recommendedName>
        <fullName evidence="8">Galactose oxidase</fullName>
    </recommendedName>
</protein>
<evidence type="ECO:0000313" key="7">
    <source>
        <dbReference type="Proteomes" id="UP000823405"/>
    </source>
</evidence>
<feature type="signal peptide" evidence="5">
    <location>
        <begin position="1"/>
        <end position="18"/>
    </location>
</feature>
<comment type="caution">
    <text evidence="6">The sequence shown here is derived from an EMBL/GenBank/DDBJ whole genome shotgun (WGS) entry which is preliminary data.</text>
</comment>
<dbReference type="Proteomes" id="UP000823405">
    <property type="component" value="Unassembled WGS sequence"/>
</dbReference>
<gene>
    <name evidence="6" type="ORF">BGZ97_010932</name>
</gene>
<dbReference type="OrthoDB" id="10251809at2759"/>
<dbReference type="PANTHER" id="PTHR46093">
    <property type="entry name" value="ACYL-COA-BINDING DOMAIN-CONTAINING PROTEIN 5"/>
    <property type="match status" value="1"/>
</dbReference>
<feature type="region of interest" description="Disordered" evidence="3">
    <location>
        <begin position="454"/>
        <end position="505"/>
    </location>
</feature>
<accession>A0A9P6UUL5</accession>
<feature type="region of interest" description="Disordered" evidence="3">
    <location>
        <begin position="626"/>
        <end position="646"/>
    </location>
</feature>